<name>A0A392TD00_9FABA</name>
<protein>
    <submittedName>
        <fullName evidence="1">Uncharacterized protein</fullName>
    </submittedName>
</protein>
<organism evidence="1 2">
    <name type="scientific">Trifolium medium</name>
    <dbReference type="NCBI Taxonomy" id="97028"/>
    <lineage>
        <taxon>Eukaryota</taxon>
        <taxon>Viridiplantae</taxon>
        <taxon>Streptophyta</taxon>
        <taxon>Embryophyta</taxon>
        <taxon>Tracheophyta</taxon>
        <taxon>Spermatophyta</taxon>
        <taxon>Magnoliopsida</taxon>
        <taxon>eudicotyledons</taxon>
        <taxon>Gunneridae</taxon>
        <taxon>Pentapetalae</taxon>
        <taxon>rosids</taxon>
        <taxon>fabids</taxon>
        <taxon>Fabales</taxon>
        <taxon>Fabaceae</taxon>
        <taxon>Papilionoideae</taxon>
        <taxon>50 kb inversion clade</taxon>
        <taxon>NPAAA clade</taxon>
        <taxon>Hologalegina</taxon>
        <taxon>IRL clade</taxon>
        <taxon>Trifolieae</taxon>
        <taxon>Trifolium</taxon>
    </lineage>
</organism>
<reference evidence="1 2" key="1">
    <citation type="journal article" date="2018" name="Front. Plant Sci.">
        <title>Red Clover (Trifolium pratense) and Zigzag Clover (T. medium) - A Picture of Genomic Similarities and Differences.</title>
        <authorList>
            <person name="Dluhosova J."/>
            <person name="Istvanek J."/>
            <person name="Nedelnik J."/>
            <person name="Repkova J."/>
        </authorList>
    </citation>
    <scope>NUCLEOTIDE SEQUENCE [LARGE SCALE GENOMIC DNA]</scope>
    <source>
        <strain evidence="2">cv. 10/8</strain>
        <tissue evidence="1">Leaf</tissue>
    </source>
</reference>
<comment type="caution">
    <text evidence="1">The sequence shown here is derived from an EMBL/GenBank/DDBJ whole genome shotgun (WGS) entry which is preliminary data.</text>
</comment>
<evidence type="ECO:0000313" key="2">
    <source>
        <dbReference type="Proteomes" id="UP000265520"/>
    </source>
</evidence>
<feature type="non-terminal residue" evidence="1">
    <location>
        <position position="1"/>
    </location>
</feature>
<keyword evidence="2" id="KW-1185">Reference proteome</keyword>
<evidence type="ECO:0000313" key="1">
    <source>
        <dbReference type="EMBL" id="MCI58989.1"/>
    </source>
</evidence>
<proteinExistence type="predicted"/>
<dbReference type="AlphaFoldDB" id="A0A392TD00"/>
<accession>A0A392TD00</accession>
<dbReference type="Proteomes" id="UP000265520">
    <property type="component" value="Unassembled WGS sequence"/>
</dbReference>
<dbReference type="EMBL" id="LXQA010555114">
    <property type="protein sequence ID" value="MCI58989.1"/>
    <property type="molecule type" value="Genomic_DNA"/>
</dbReference>
<sequence length="59" mass="6586">DSNSCKVVEELNMEIGTRAKRERKTCCARKEGEGGWFVVQRHKAVVSQLRRVVAVVAVA</sequence>